<keyword evidence="3" id="KW-1185">Reference proteome</keyword>
<dbReference type="InterPro" id="IPR036582">
    <property type="entry name" value="Mao_N_sf"/>
</dbReference>
<proteinExistence type="predicted"/>
<dbReference type="EMBL" id="BDUF01000044">
    <property type="protein sequence ID" value="GAX89989.1"/>
    <property type="molecule type" value="Genomic_DNA"/>
</dbReference>
<reference evidence="3" key="1">
    <citation type="submission" date="2017-07" db="EMBL/GenBank/DDBJ databases">
        <title>Draft genome sequence of Effusibacillus lacus strain skLN1.</title>
        <authorList>
            <person name="Watanabe M."/>
            <person name="Kojima H."/>
            <person name="Fukui M."/>
        </authorList>
    </citation>
    <scope>NUCLEOTIDE SEQUENCE [LARGE SCALE GENOMIC DNA]</scope>
    <source>
        <strain evidence="3">skLN1</strain>
    </source>
</reference>
<gene>
    <name evidence="2" type="ORF">EFBL_1615</name>
</gene>
<dbReference type="Proteomes" id="UP000217785">
    <property type="component" value="Unassembled WGS sequence"/>
</dbReference>
<comment type="caution">
    <text evidence="2">The sequence shown here is derived from an EMBL/GenBank/DDBJ whole genome shotgun (WGS) entry which is preliminary data.</text>
</comment>
<protein>
    <submittedName>
        <fullName evidence="2">Copper amine oxidase</fullName>
    </submittedName>
</protein>
<name>A0A292YM57_9BACL</name>
<organism evidence="2 3">
    <name type="scientific">Effusibacillus lacus</name>
    <dbReference type="NCBI Taxonomy" id="1348429"/>
    <lineage>
        <taxon>Bacteria</taxon>
        <taxon>Bacillati</taxon>
        <taxon>Bacillota</taxon>
        <taxon>Bacilli</taxon>
        <taxon>Bacillales</taxon>
        <taxon>Alicyclobacillaceae</taxon>
        <taxon>Effusibacillus</taxon>
    </lineage>
</organism>
<feature type="domain" description="Copper amine oxidase-like N-terminal" evidence="1">
    <location>
        <begin position="3"/>
        <end position="112"/>
    </location>
</feature>
<dbReference type="InterPro" id="IPR012854">
    <property type="entry name" value="Cu_amine_oxidase-like_N"/>
</dbReference>
<sequence length="244" mass="27994">MQLDGQPITFDAAPYIKNDRTLVPMRTIFEKLGATVEWDNATQTVTGKKGDTVIKLTIGSNTALVNNEPVELDVAAELHKDTGNRTMVPLRFVAESLDTEVNWDDATQTVEIRSFAYKETLTYWNDEFGNVIQKKEDAERPEEVLFQKYRYTGENVNRFRAIHYTRRYLQSIQTQVTVELKTEGVYENGKVTGKYFIRMIDTSNQVSFAETDGTYEKTVEAKTFEELKIDPAVIQEVMKYEGSR</sequence>
<dbReference type="SUPFAM" id="SSF55383">
    <property type="entry name" value="Copper amine oxidase, domain N"/>
    <property type="match status" value="1"/>
</dbReference>
<dbReference type="Pfam" id="PF07833">
    <property type="entry name" value="Cu_amine_oxidN1"/>
    <property type="match status" value="1"/>
</dbReference>
<dbReference type="Gene3D" id="3.30.457.10">
    <property type="entry name" value="Copper amine oxidase-like, N-terminal domain"/>
    <property type="match status" value="1"/>
</dbReference>
<accession>A0A292YM57</accession>
<dbReference type="AlphaFoldDB" id="A0A292YM57"/>
<evidence type="ECO:0000259" key="1">
    <source>
        <dbReference type="Pfam" id="PF07833"/>
    </source>
</evidence>
<evidence type="ECO:0000313" key="3">
    <source>
        <dbReference type="Proteomes" id="UP000217785"/>
    </source>
</evidence>
<evidence type="ECO:0000313" key="2">
    <source>
        <dbReference type="EMBL" id="GAX89989.1"/>
    </source>
</evidence>